<feature type="region of interest" description="Disordered" evidence="1">
    <location>
        <begin position="422"/>
        <end position="441"/>
    </location>
</feature>
<organism evidence="2 3">
    <name type="scientific">Paratrimastix pyriformis</name>
    <dbReference type="NCBI Taxonomy" id="342808"/>
    <lineage>
        <taxon>Eukaryota</taxon>
        <taxon>Metamonada</taxon>
        <taxon>Preaxostyla</taxon>
        <taxon>Paratrimastigidae</taxon>
        <taxon>Paratrimastix</taxon>
    </lineage>
</organism>
<reference evidence="2" key="1">
    <citation type="journal article" date="2022" name="bioRxiv">
        <title>Genomics of Preaxostyla Flagellates Illuminates Evolutionary Transitions and the Path Towards Mitochondrial Loss.</title>
        <authorList>
            <person name="Novak L.V.F."/>
            <person name="Treitli S.C."/>
            <person name="Pyrih J."/>
            <person name="Halakuc P."/>
            <person name="Pipaliya S.V."/>
            <person name="Vacek V."/>
            <person name="Brzon O."/>
            <person name="Soukal P."/>
            <person name="Eme L."/>
            <person name="Dacks J.B."/>
            <person name="Karnkowska A."/>
            <person name="Elias M."/>
            <person name="Hampl V."/>
        </authorList>
    </citation>
    <scope>NUCLEOTIDE SEQUENCE</scope>
    <source>
        <strain evidence="2">RCP-MX</strain>
    </source>
</reference>
<dbReference type="EMBL" id="JAPMOS010000447">
    <property type="protein sequence ID" value="KAJ4452578.1"/>
    <property type="molecule type" value="Genomic_DNA"/>
</dbReference>
<sequence length="461" mass="44642">MEARADMIRYEPKTSISGGGLLLKKFLASGDHQPGRTCYGIATPVSGCDRSGQSPFCFAAHWVRGSGGDARPSSSFAEDAASSAVLFAARAISFAAAQCWAPAHGAGQGDARSAGLCPWPLSGLVPHPSFGPADPFGSGRSVAVASQAAGDTAVAPVLVQGSAAREGGVLCTAGGTVGISAGASAPGSGPISTQNGALRLEVGSLAVFRPVFTRPSPAPPVSANEPSVSVPMETMCVNAAMSPTLALLPVGKLLSANSVAVEKADLSLGQFAGARLSAAPAPPVPDVPRPAPPAVVSATVASSPVAPAPVAAAVTPSAPAPAALLPAAGVAPLLPAAGVAPLLPAAGVASGAAAPALPSPFVQSGAPASASARASSSTPGGAGVALAPPLPALGLALDGPRLALFARGSCFSPRGGAPLSADSSSAGPLVPARSACPRTSSPRRTRLVAALGRGNALGRLF</sequence>
<evidence type="ECO:0000256" key="1">
    <source>
        <dbReference type="SAM" id="MobiDB-lite"/>
    </source>
</evidence>
<accession>A0ABQ8U0K8</accession>
<gene>
    <name evidence="2" type="ORF">PAPYR_13213</name>
</gene>
<proteinExistence type="predicted"/>
<comment type="caution">
    <text evidence="2">The sequence shown here is derived from an EMBL/GenBank/DDBJ whole genome shotgun (WGS) entry which is preliminary data.</text>
</comment>
<keyword evidence="3" id="KW-1185">Reference proteome</keyword>
<name>A0ABQ8U0K8_9EUKA</name>
<evidence type="ECO:0000313" key="2">
    <source>
        <dbReference type="EMBL" id="KAJ4452578.1"/>
    </source>
</evidence>
<protein>
    <submittedName>
        <fullName evidence="2">Uncharacterized protein</fullName>
    </submittedName>
</protein>
<evidence type="ECO:0000313" key="3">
    <source>
        <dbReference type="Proteomes" id="UP001141327"/>
    </source>
</evidence>
<dbReference type="Proteomes" id="UP001141327">
    <property type="component" value="Unassembled WGS sequence"/>
</dbReference>